<reference evidence="2 3" key="1">
    <citation type="submission" date="2024-05" db="EMBL/GenBank/DDBJ databases">
        <title>Genome Sequence and Characterization of the New Strain Purple Sulfur Bacterium of Genus Thioalkalicoccus.</title>
        <authorList>
            <person name="Bryantseva I.A."/>
            <person name="Kyndt J.A."/>
            <person name="Imhoff J.F."/>
        </authorList>
    </citation>
    <scope>NUCLEOTIDE SEQUENCE [LARGE SCALE GENOMIC DNA]</scope>
    <source>
        <strain evidence="2 3">Um2</strain>
    </source>
</reference>
<evidence type="ECO:0000313" key="2">
    <source>
        <dbReference type="EMBL" id="MEY6432057.1"/>
    </source>
</evidence>
<dbReference type="Proteomes" id="UP001564408">
    <property type="component" value="Unassembled WGS sequence"/>
</dbReference>
<sequence length="159" mass="16391">MRFLKPSFVALLLLGAAGSYAELTNISTTSLQSENVAAIACTIVGSAGASADGYKALVFLSEGRDPVLTVRGLSAGAATYFNENWGSQVYVDGRADGSDADQIQALLRPAAGPNDAGMLLFVRPGVGICAWSNENIGSGSTLYQAAISITDVTAAWLAR</sequence>
<gene>
    <name evidence="2" type="ORF">ABC977_06490</name>
</gene>
<comment type="caution">
    <text evidence="2">The sequence shown here is derived from an EMBL/GenBank/DDBJ whole genome shotgun (WGS) entry which is preliminary data.</text>
</comment>
<evidence type="ECO:0000256" key="1">
    <source>
        <dbReference type="SAM" id="SignalP"/>
    </source>
</evidence>
<name>A0ABV4BFD4_9GAMM</name>
<keyword evidence="3" id="KW-1185">Reference proteome</keyword>
<keyword evidence="1" id="KW-0732">Signal</keyword>
<accession>A0ABV4BFD4</accession>
<feature type="chain" id="PRO_5046987209" evidence="1">
    <location>
        <begin position="22"/>
        <end position="159"/>
    </location>
</feature>
<dbReference type="EMBL" id="JBDKXB010000005">
    <property type="protein sequence ID" value="MEY6432057.1"/>
    <property type="molecule type" value="Genomic_DNA"/>
</dbReference>
<organism evidence="2 3">
    <name type="scientific">Thioalkalicoccus limnaeus</name>
    <dbReference type="NCBI Taxonomy" id="120681"/>
    <lineage>
        <taxon>Bacteria</taxon>
        <taxon>Pseudomonadati</taxon>
        <taxon>Pseudomonadota</taxon>
        <taxon>Gammaproteobacteria</taxon>
        <taxon>Chromatiales</taxon>
        <taxon>Chromatiaceae</taxon>
        <taxon>Thioalkalicoccus</taxon>
    </lineage>
</organism>
<protein>
    <submittedName>
        <fullName evidence="2">Uncharacterized protein</fullName>
    </submittedName>
</protein>
<feature type="signal peptide" evidence="1">
    <location>
        <begin position="1"/>
        <end position="21"/>
    </location>
</feature>
<evidence type="ECO:0000313" key="3">
    <source>
        <dbReference type="Proteomes" id="UP001564408"/>
    </source>
</evidence>
<dbReference type="RefSeq" id="WP_369666430.1">
    <property type="nucleotide sequence ID" value="NZ_JBDKXB010000005.1"/>
</dbReference>
<proteinExistence type="predicted"/>